<dbReference type="GO" id="GO:0020037">
    <property type="term" value="F:heme binding"/>
    <property type="evidence" value="ECO:0007669"/>
    <property type="project" value="TreeGrafter"/>
</dbReference>
<evidence type="ECO:0000256" key="2">
    <source>
        <dbReference type="ARBA" id="ARBA00023004"/>
    </source>
</evidence>
<comment type="caution">
    <text evidence="5">The sequence shown here is derived from an EMBL/GenBank/DDBJ whole genome shotgun (WGS) entry which is preliminary data.</text>
</comment>
<dbReference type="GO" id="GO:0008199">
    <property type="term" value="F:ferric iron binding"/>
    <property type="evidence" value="ECO:0007669"/>
    <property type="project" value="InterPro"/>
</dbReference>
<keyword evidence="2" id="KW-0408">Iron</keyword>
<proteinExistence type="predicted"/>
<dbReference type="PANTHER" id="PTHR30295:SF0">
    <property type="entry name" value="BACTERIOFERRITIN"/>
    <property type="match status" value="1"/>
</dbReference>
<dbReference type="PROSITE" id="PS50905">
    <property type="entry name" value="FERRITIN_LIKE"/>
    <property type="match status" value="1"/>
</dbReference>
<gene>
    <name evidence="5" type="ORF">EDC24_1192</name>
</gene>
<feature type="coiled-coil region" evidence="3">
    <location>
        <begin position="84"/>
        <end position="111"/>
    </location>
</feature>
<dbReference type="EMBL" id="RKRF01000008">
    <property type="protein sequence ID" value="RPF54004.1"/>
    <property type="molecule type" value="Genomic_DNA"/>
</dbReference>
<dbReference type="GO" id="GO:0006879">
    <property type="term" value="P:intracellular iron ion homeostasis"/>
    <property type="evidence" value="ECO:0007669"/>
    <property type="project" value="UniProtKB-KW"/>
</dbReference>
<feature type="domain" description="Ferritin-like diiron" evidence="4">
    <location>
        <begin position="2"/>
        <end position="144"/>
    </location>
</feature>
<accession>A0A3N5B956</accession>
<name>A0A3N5B956_9BACI</name>
<protein>
    <submittedName>
        <fullName evidence="5">Bacterioferritin</fullName>
    </submittedName>
</protein>
<dbReference type="RefSeq" id="WP_124220681.1">
    <property type="nucleotide sequence ID" value="NZ_RKRF01000008.1"/>
</dbReference>
<dbReference type="GO" id="GO:0005829">
    <property type="term" value="C:cytosol"/>
    <property type="evidence" value="ECO:0007669"/>
    <property type="project" value="TreeGrafter"/>
</dbReference>
<dbReference type="InterPro" id="IPR009040">
    <property type="entry name" value="Ferritin-like_diiron"/>
</dbReference>
<dbReference type="Gene3D" id="1.20.1260.10">
    <property type="match status" value="1"/>
</dbReference>
<evidence type="ECO:0000313" key="6">
    <source>
        <dbReference type="Proteomes" id="UP000276443"/>
    </source>
</evidence>
<dbReference type="PANTHER" id="PTHR30295">
    <property type="entry name" value="BACTERIOFERRITIN"/>
    <property type="match status" value="1"/>
</dbReference>
<keyword evidence="1" id="KW-0409">Iron storage</keyword>
<keyword evidence="6" id="KW-1185">Reference proteome</keyword>
<dbReference type="InterPro" id="IPR009078">
    <property type="entry name" value="Ferritin-like_SF"/>
</dbReference>
<dbReference type="CDD" id="cd00657">
    <property type="entry name" value="Ferritin_like"/>
    <property type="match status" value="1"/>
</dbReference>
<dbReference type="SUPFAM" id="SSF47240">
    <property type="entry name" value="Ferritin-like"/>
    <property type="match status" value="1"/>
</dbReference>
<dbReference type="GO" id="GO:0004322">
    <property type="term" value="F:ferroxidase activity"/>
    <property type="evidence" value="ECO:0007669"/>
    <property type="project" value="TreeGrafter"/>
</dbReference>
<dbReference type="InterPro" id="IPR008331">
    <property type="entry name" value="Ferritin_DPS_dom"/>
</dbReference>
<evidence type="ECO:0000256" key="3">
    <source>
        <dbReference type="SAM" id="Coils"/>
    </source>
</evidence>
<dbReference type="InterPro" id="IPR012347">
    <property type="entry name" value="Ferritin-like"/>
</dbReference>
<dbReference type="AlphaFoldDB" id="A0A3N5B956"/>
<dbReference type="Proteomes" id="UP000276443">
    <property type="component" value="Unassembled WGS sequence"/>
</dbReference>
<dbReference type="OrthoDB" id="9792238at2"/>
<dbReference type="Pfam" id="PF00210">
    <property type="entry name" value="Ferritin"/>
    <property type="match status" value="1"/>
</dbReference>
<keyword evidence="3" id="KW-0175">Coiled coil</keyword>
<sequence>MDQKMKALIEGLNEDLSHEYTAAIMYTNNAAVVSGLYRSTLKPFFEGEIADEQGHALYLAEKIKSLGGTPTVKPAPVPQETDVKKMLEAARDSEKATIDRYEERKQQAEELKLTELSVKLDDMIADETGHMEEIDRLLMDPHFQ</sequence>
<evidence type="ECO:0000259" key="4">
    <source>
        <dbReference type="PROSITE" id="PS50905"/>
    </source>
</evidence>
<organism evidence="5 6">
    <name type="scientific">Aquisalibacillus elongatus</name>
    <dbReference type="NCBI Taxonomy" id="485577"/>
    <lineage>
        <taxon>Bacteria</taxon>
        <taxon>Bacillati</taxon>
        <taxon>Bacillota</taxon>
        <taxon>Bacilli</taxon>
        <taxon>Bacillales</taxon>
        <taxon>Bacillaceae</taxon>
        <taxon>Aquisalibacillus</taxon>
    </lineage>
</organism>
<evidence type="ECO:0000256" key="1">
    <source>
        <dbReference type="ARBA" id="ARBA00022434"/>
    </source>
</evidence>
<reference evidence="5 6" key="1">
    <citation type="submission" date="2018-11" db="EMBL/GenBank/DDBJ databases">
        <title>Genomic Encyclopedia of Type Strains, Phase IV (KMG-IV): sequencing the most valuable type-strain genomes for metagenomic binning, comparative biology and taxonomic classification.</title>
        <authorList>
            <person name="Goeker M."/>
        </authorList>
    </citation>
    <scope>NUCLEOTIDE SEQUENCE [LARGE SCALE GENOMIC DNA]</scope>
    <source>
        <strain evidence="5 6">DSM 18090</strain>
    </source>
</reference>
<evidence type="ECO:0000313" key="5">
    <source>
        <dbReference type="EMBL" id="RPF54004.1"/>
    </source>
</evidence>